<evidence type="ECO:0000256" key="10">
    <source>
        <dbReference type="SAM" id="SignalP"/>
    </source>
</evidence>
<feature type="repeat" description="CSPG" evidence="8">
    <location>
        <begin position="391"/>
        <end position="478"/>
    </location>
</feature>
<name>A0A7M5V6K2_9CNID</name>
<feature type="domain" description="Calx-beta" evidence="11">
    <location>
        <begin position="2172"/>
        <end position="2275"/>
    </location>
</feature>
<evidence type="ECO:0000313" key="12">
    <source>
        <dbReference type="EnsemblMetazoa" id="CLYHEMP012273.1"/>
    </source>
</evidence>
<evidence type="ECO:0000256" key="5">
    <source>
        <dbReference type="ARBA" id="ARBA00022837"/>
    </source>
</evidence>
<dbReference type="Pfam" id="PF16184">
    <property type="entry name" value="Cadherin_3"/>
    <property type="match status" value="12"/>
</dbReference>
<keyword evidence="2" id="KW-0479">Metal-binding</keyword>
<dbReference type="Pfam" id="PF19309">
    <property type="entry name" value="Frem_N"/>
    <property type="match status" value="1"/>
</dbReference>
<keyword evidence="5" id="KW-0106">Calcium</keyword>
<evidence type="ECO:0000313" key="13">
    <source>
        <dbReference type="Proteomes" id="UP000594262"/>
    </source>
</evidence>
<dbReference type="PANTHER" id="PTHR45739">
    <property type="entry name" value="MATRIX PROTEIN, PUTATIVE-RELATED"/>
    <property type="match status" value="1"/>
</dbReference>
<feature type="repeat" description="CSPG" evidence="8">
    <location>
        <begin position="499"/>
        <end position="609"/>
    </location>
</feature>
<evidence type="ECO:0000256" key="6">
    <source>
        <dbReference type="ARBA" id="ARBA00022889"/>
    </source>
</evidence>
<keyword evidence="7" id="KW-0325">Glycoprotein</keyword>
<feature type="repeat" description="CSPG" evidence="8">
    <location>
        <begin position="1471"/>
        <end position="1560"/>
    </location>
</feature>
<feature type="repeat" description="CSPG" evidence="8">
    <location>
        <begin position="272"/>
        <end position="366"/>
    </location>
</feature>
<dbReference type="GO" id="GO:0007154">
    <property type="term" value="P:cell communication"/>
    <property type="evidence" value="ECO:0007669"/>
    <property type="project" value="InterPro"/>
</dbReference>
<dbReference type="EnsemblMetazoa" id="CLYHEMT012273.1">
    <property type="protein sequence ID" value="CLYHEMP012273.1"/>
    <property type="gene ID" value="CLYHEMG012273"/>
</dbReference>
<keyword evidence="9" id="KW-1133">Transmembrane helix</keyword>
<dbReference type="GO" id="GO:0046872">
    <property type="term" value="F:metal ion binding"/>
    <property type="evidence" value="ECO:0007669"/>
    <property type="project" value="UniProtKB-KW"/>
</dbReference>
<keyword evidence="9" id="KW-0812">Transmembrane</keyword>
<keyword evidence="3 10" id="KW-0732">Signal</keyword>
<dbReference type="GO" id="GO:0009653">
    <property type="term" value="P:anatomical structure morphogenesis"/>
    <property type="evidence" value="ECO:0007669"/>
    <property type="project" value="TreeGrafter"/>
</dbReference>
<feature type="repeat" description="CSPG" evidence="8">
    <location>
        <begin position="634"/>
        <end position="740"/>
    </location>
</feature>
<feature type="domain" description="Calx-beta" evidence="11">
    <location>
        <begin position="2056"/>
        <end position="2158"/>
    </location>
</feature>
<accession>A0A7M5V6K2</accession>
<evidence type="ECO:0000256" key="4">
    <source>
        <dbReference type="ARBA" id="ARBA00022737"/>
    </source>
</evidence>
<dbReference type="InterPro" id="IPR038081">
    <property type="entry name" value="CalX-like_sf"/>
</dbReference>
<feature type="domain" description="Calx-beta" evidence="11">
    <location>
        <begin position="1807"/>
        <end position="1919"/>
    </location>
</feature>
<feature type="transmembrane region" description="Helical" evidence="9">
    <location>
        <begin position="3023"/>
        <end position="3044"/>
    </location>
</feature>
<dbReference type="SMART" id="SM00237">
    <property type="entry name" value="Calx_beta"/>
    <property type="match status" value="4"/>
</dbReference>
<dbReference type="InterPro" id="IPR045658">
    <property type="entry name" value="FRAS1-rel_N"/>
</dbReference>
<comment type="similarity">
    <text evidence="1">Belongs to the FRAS1 family.</text>
</comment>
<evidence type="ECO:0000256" key="9">
    <source>
        <dbReference type="SAM" id="Phobius"/>
    </source>
</evidence>
<feature type="chain" id="PRO_5029565812" description="Calx-beta domain-containing protein" evidence="10">
    <location>
        <begin position="22"/>
        <end position="3061"/>
    </location>
</feature>
<feature type="repeat" description="CSPG" evidence="8">
    <location>
        <begin position="1241"/>
        <end position="1338"/>
    </location>
</feature>
<feature type="repeat" description="CSPG" evidence="8">
    <location>
        <begin position="1359"/>
        <end position="1451"/>
    </location>
</feature>
<protein>
    <recommendedName>
        <fullName evidence="11">Calx-beta domain-containing protein</fullName>
    </recommendedName>
</protein>
<dbReference type="InterPro" id="IPR039005">
    <property type="entry name" value="CSPG_rpt"/>
</dbReference>
<feature type="repeat" description="CSPG" evidence="8">
    <location>
        <begin position="763"/>
        <end position="854"/>
    </location>
</feature>
<dbReference type="GO" id="GO:0007155">
    <property type="term" value="P:cell adhesion"/>
    <property type="evidence" value="ECO:0007669"/>
    <property type="project" value="UniProtKB-KW"/>
</dbReference>
<evidence type="ECO:0000256" key="1">
    <source>
        <dbReference type="ARBA" id="ARBA00005529"/>
    </source>
</evidence>
<keyword evidence="6" id="KW-0130">Cell adhesion</keyword>
<dbReference type="Pfam" id="PF03160">
    <property type="entry name" value="Calx-beta"/>
    <property type="match status" value="3"/>
</dbReference>
<evidence type="ECO:0000256" key="3">
    <source>
        <dbReference type="ARBA" id="ARBA00022729"/>
    </source>
</evidence>
<evidence type="ECO:0000256" key="7">
    <source>
        <dbReference type="ARBA" id="ARBA00023180"/>
    </source>
</evidence>
<feature type="domain" description="Calx-beta" evidence="11">
    <location>
        <begin position="1936"/>
        <end position="2040"/>
    </location>
</feature>
<keyword evidence="9" id="KW-0472">Membrane</keyword>
<reference evidence="12" key="1">
    <citation type="submission" date="2021-01" db="UniProtKB">
        <authorList>
            <consortium name="EnsemblMetazoa"/>
        </authorList>
    </citation>
    <scope>IDENTIFICATION</scope>
</reference>
<dbReference type="SUPFAM" id="SSF141072">
    <property type="entry name" value="CalX-like"/>
    <property type="match status" value="5"/>
</dbReference>
<dbReference type="Gene3D" id="2.60.40.2030">
    <property type="match status" value="5"/>
</dbReference>
<dbReference type="PROSITE" id="PS51854">
    <property type="entry name" value="CSPG"/>
    <property type="match status" value="10"/>
</dbReference>
<keyword evidence="4" id="KW-0677">Repeat</keyword>
<evidence type="ECO:0000256" key="2">
    <source>
        <dbReference type="ARBA" id="ARBA00022723"/>
    </source>
</evidence>
<dbReference type="RefSeq" id="XP_066930571.1">
    <property type="nucleotide sequence ID" value="XM_067074470.1"/>
</dbReference>
<dbReference type="GO" id="GO:0016020">
    <property type="term" value="C:membrane"/>
    <property type="evidence" value="ECO:0007669"/>
    <property type="project" value="InterPro"/>
</dbReference>
<dbReference type="PANTHER" id="PTHR45739:SF8">
    <property type="entry name" value="FRAS1-RELATED EXTRACELLULAR MATRIX PROTEIN 1"/>
    <property type="match status" value="1"/>
</dbReference>
<feature type="signal peptide" evidence="10">
    <location>
        <begin position="1"/>
        <end position="21"/>
    </location>
</feature>
<dbReference type="OrthoDB" id="430044at2759"/>
<sequence>MELKIFLFWCIYLVDILVDCAITTTSKELDIVTNTGINVNYGRATKLTDQHLKIKYEKGSICKVSVLKVNPFSSRIGAFVPSVFPCDFAPNSIYYQHFGSMSRSTEKIKLQIRVDTEHDTYLKSFEFTVNIGLYEPFEILKRVENLVVDEIGGLSEPFSENVIGLRFDPYKHTCRVRFLSTQGGPPYYGSLVNASDPDGFGQVSNFKDISCRRFLNGNLRYAHQRSRRTSNRDYLPFVIELYDKFTSLMDKREFIQIPVRIRRAPENQPPIVNYNHASYSLQVDQLVLTALTPAVLRVEDRETDSDSIVFNITQKYDENDGYLVHTDDPSSPVRTFYQKDIRDLKIAYKASSKLSTTQRMQPIYMEARDSYGAASSKFYIIIVIKPMNSFAPRVIRNEVLTMFEGQSRLVSRDVLSVRDPDNEAEVVIRVSDGLKNGRLEMYGKSVTKMSVADIAGKRIRYVHDGSDTTSDNIVFHISDGKHTVQVLFVVLIVPRDDQAPQLTYNTGLNVKEGETKMIGQFLLSATDIDSDNTKITYKIIKAPSAGILVYRQIDTPNDFARRERQWRLTNSSYERIVTEFTQVDVILGRIFYRHSGEEIFQDMFTFRLSDNTNVPNQSGIKTFIIVIDPVDDLPPTPYPGCPFTLNTAENQPGIFTKKSLRYVDGDSSDEEIIYRITSQPYFENSGTNAGKLFISRKGQSEIADSFTQKYINHFKVKYVPNTLLQSVIQSSKVIFKYDVTDSAGNLHANQNFSIDLRAVKNKPPVYQTNSVLRVKSEGSQVITTAQLNAQDDDSELKDLVFIVKKLPLYGVLTNSGYRQSVGSSISLIDIRESRVTYLHGGNDATDDVIKFMLTDGINMVGVQLRINIIHGKSTLSKESRKPRLFENRLNVEENGIIEIGSKTFGLPTSMEDDQIDHQLTFKVDPPPKHGQIERKGASTNIFTLEDIASGQIAYHHTDGEVGTQKLQDLINLNIPQNDQDIFIGGQLYSGLTLTVDIAPVNSQPPKIDGPLLIEVVESKKSILKINISDSDTSPENINCNVTELPLFGFIENLTPLDGSEIQRPNIPVEKFRVSDLNQGRVSYVQSKHKKIEPDMDSFNLRCFDGNNTSSEVKVHVSIAPINDEPPVLFIQSQIVCIEDDLIIFDLSKINPFDRDRPTDELVFFVTKQPINGELLLQNNSALNPATDFGYEVLSGDTDITLIYQHKGTETTKDQFELSVFDGVHTTEGVVNITIIPMDDEQPRLVVNTGLRIDRGQSKTITTSNLKAQDLDSEDSQLMYIVMMESISGKLQKLNTSQLYTDLVKGNNFTQTDIDKKRIRYTHLNMKSEDRDLIRLDVTDGFNRLINQIFNIIITPEDNIIPVVVNKGLRLLENSRAILTTDVLSASDINTPDENLQFIVTRLPLKGFLEHSDRSGIPLTRFTQLDLAANKISYLHTSLDEIKADNFEFEVTDGQNKVFRTFRIHIDSVDNKLPVLQKSIVYTGQGQEKIITPFELNAYDNDTKLNNVIFQIHRPPRHGVIYLDGITRTFRFTQQDITENRLSYQHDGSMGTIDSFTVAAGDGVNEGYYLKGSKRIQKRPTTVQIEITAIDKNAPVIVTNKLITSLRVRRKKIFTKLSINVLEAVDSHSESNSIIFNITGHPKEGKLINVKNKGVTITQFSQDDVNNRIIEYLLNGSSIATNDIFFFDVLDGNGNALRGQNLKLKWSRVCIHQKQFTVQETDLKANLKFKRFGNLQTSAFATMVIKQEFDTDNKAFVESEKVVHWKSGKDIASTSLQLIDDVFYDNMRTVSVTLKDGVNTLIGDGCNMTVSITDPEDQPIVSMVGSEFKMNESIGVLKILLQRKGDAKKLTKVYCITESDSARGTSGYAVTSYHDYISRFDEEEPSIVTFEEGEVEKICEIKIIDDTTYEIDEEFKVFLKPLFGGLINETQSDGVVTILNDPKDELEFSLEKTEYKVSEDIGFIRLNVKRTGLDRSFKSYVQIMTKEYVPASAKSNDDYKGIFKTLEFGVGVTSIQVNLQIYDDEYRPKMEGEESFNVELRNPRNGRLSTTHSKAIVTIHDLENDVPKVGFEKDEYEFDENAGVIKIPIQREGDLSQEVSVLCYTRQSSARVVDDFNERPKSYTSMIKFKRFEKTKYCKVKLVDDNVYEKDEIFYIWLDRVYYNVRITMNNRTRIIIKDNDKPQVFFSEKKYYFYEPSKEEKETIVYVTVERDGDVTKPTSVSLETNDGSAISGRHYEPFARMLKFDAGISRLSVPIKLYHSKKVNVRLAFTLLLKRHPDDALSLIRERKAVVSIEERRVRSDVTFPLNPMVVSLTDYADVSKAKKEAVNGYPLICVTACDTHFPMYDKTNVICNQERIINNMTVYRWQIQSDDVIGGYRDISLPVFFTKTSTITLDSIYFTAKSRVRCIARAYSLDGGLGLESKSQVIGISEKEGICKPRNTARLAENTFSAQVSYTGNDDPHHKNMIKLSVLIPHYDGLLPVVSTKRPSNFDLILSADPSRYKQHTCSNLLNENEVTTKNGFLSSSIQRNIFSSHPFEFDKRLRSANSVKFYENLNLDSCLWTFESYYDMNELVTLCGGNIVSEGLVANSVQSNLVLNIPLFVSYLYPSKSGRFIEYNHESSFRLTAVYDTGALWSDGVGLASGKLEGSLYPASIIVLNKDNRLLFKFKTKTAFRGVFIKETEDGERKSSIQSRDQPLLTFTLRHIKSEETFNEPIQEWEMTSDMAVRDYSGMYIFNLIPCVVQTDIDFSWPPQCVPQEEVTFEVPLSIHQTSKPVETSFTLNTRFIVAKEDQTTMENELPDNVAFDEGDNIFGRVLVSNDEKAYRVKIEKVLLCAGQDGYIPIFNPDNKEFGCLVDTNRLMYRLQILNRVNPGHETREFGRVPFKAAFTKKKGASDGFKMDSTPLFKAGNGRTWYLHVVYKVRSKRKNKNKRQRRDIDDDDEFDDVTDDVIIHHVTSDISQNELTRRRSKREINDNSKEIKSIGRKKGTNLKMLTLNRPKVEYIFEKEETYVKRKSKNPQLLYGLIGGFMVLLIVAVGVVMYRRFFMITAIPVPHETAL</sequence>
<organism evidence="12 13">
    <name type="scientific">Clytia hemisphaerica</name>
    <dbReference type="NCBI Taxonomy" id="252671"/>
    <lineage>
        <taxon>Eukaryota</taxon>
        <taxon>Metazoa</taxon>
        <taxon>Cnidaria</taxon>
        <taxon>Hydrozoa</taxon>
        <taxon>Hydroidolina</taxon>
        <taxon>Leptothecata</taxon>
        <taxon>Obeliida</taxon>
        <taxon>Clytiidae</taxon>
        <taxon>Clytia</taxon>
    </lineage>
</organism>
<feature type="repeat" description="CSPG" evidence="8">
    <location>
        <begin position="1593"/>
        <end position="1689"/>
    </location>
</feature>
<proteinExistence type="inferred from homology"/>
<feature type="repeat" description="CSPG" evidence="8">
    <location>
        <begin position="1124"/>
        <end position="1220"/>
    </location>
</feature>
<dbReference type="InterPro" id="IPR003644">
    <property type="entry name" value="Calx_beta"/>
</dbReference>
<dbReference type="GeneID" id="136818112"/>
<dbReference type="Proteomes" id="UP000594262">
    <property type="component" value="Unplaced"/>
</dbReference>
<dbReference type="InterPro" id="IPR051561">
    <property type="entry name" value="FRAS1_ECM"/>
</dbReference>
<evidence type="ECO:0000256" key="8">
    <source>
        <dbReference type="PROSITE-ProRule" id="PRU01201"/>
    </source>
</evidence>
<evidence type="ECO:0000259" key="11">
    <source>
        <dbReference type="SMART" id="SM00237"/>
    </source>
</evidence>
<keyword evidence="13" id="KW-1185">Reference proteome</keyword>